<dbReference type="Gene3D" id="3.20.20.105">
    <property type="entry name" value="Queuine tRNA-ribosyltransferase-like"/>
    <property type="match status" value="1"/>
</dbReference>
<comment type="cofactor">
    <cofactor evidence="5">
        <name>Zn(2+)</name>
        <dbReference type="ChEBI" id="CHEBI:29105"/>
    </cofactor>
    <text evidence="5">Binds 1 zinc ion per subunit.</text>
</comment>
<feature type="binding site" evidence="5">
    <location>
        <position position="332"/>
    </location>
    <ligand>
        <name>Zn(2+)</name>
        <dbReference type="ChEBI" id="CHEBI:29105"/>
    </ligand>
</feature>
<evidence type="ECO:0000256" key="5">
    <source>
        <dbReference type="HAMAP-Rule" id="MF_03043"/>
    </source>
</evidence>
<dbReference type="PANTHER" id="PTHR46064:SF1">
    <property type="entry name" value="QUEUINE TRNA-RIBOSYLTRANSFERASE ACCESSORY SUBUNIT 2"/>
    <property type="match status" value="1"/>
</dbReference>
<feature type="region of interest" description="Disordered" evidence="6">
    <location>
        <begin position="461"/>
        <end position="515"/>
    </location>
</feature>
<dbReference type="GO" id="GO:0006400">
    <property type="term" value="P:tRNA modification"/>
    <property type="evidence" value="ECO:0007669"/>
    <property type="project" value="InterPro"/>
</dbReference>
<sequence>MRFELLQTALRDGAAARLGRLAFTGRRAIDTPNFIGVTSRGALPHLTPDNVVRHLQTSGAFMALEDFIERPQQYSKRVPPIFQTPTNPKHSSRLHAFTAMPQSITTVLSARRLPAVQSPIGNTNNSVSIFTSTGFQVLTTKEYLSAVQCLSPDIAIPPSDLTYGPLAPNSKRALRMAERTDEISTFAPVLPVPYSIQWEYLSRLAEDYLPSSRLSGLAVYDPDLLPDLADYCTPLLPLPRLSLSNPPTPHHILRQIALGIDLFALPFINTLSDAGLALDFTFPPPPPPPPSSTTSSLTTTTTTTTTPRPLAIDLADPSNATSLAPLSPTCSCYACTSHHRAYVHHLLSAREMLGWTLLQIHNHAVVAAFFAGVRATLAGADSADAAAASNTTTTNTTTTTTTTAAAGSSPDPGESDGAAGAGAMSGAATTAFEQAVRQFALAYEAEFPEGVAQRPRARGYHYKSVGGGEGRRNKPAWSKLDDGGVGDGGAETPVNGGTGTPVNGSAETPVDGEGV</sequence>
<organism evidence="8 9">
    <name type="scientific">Thermothielavioides terrestris</name>
    <dbReference type="NCBI Taxonomy" id="2587410"/>
    <lineage>
        <taxon>Eukaryota</taxon>
        <taxon>Fungi</taxon>
        <taxon>Dikarya</taxon>
        <taxon>Ascomycota</taxon>
        <taxon>Pezizomycotina</taxon>
        <taxon>Sordariomycetes</taxon>
        <taxon>Sordariomycetidae</taxon>
        <taxon>Sordariales</taxon>
        <taxon>Chaetomiaceae</taxon>
        <taxon>Thermothielavioides</taxon>
    </lineage>
</organism>
<evidence type="ECO:0000313" key="9">
    <source>
        <dbReference type="Proteomes" id="UP000289323"/>
    </source>
</evidence>
<dbReference type="EMBL" id="OUUZ01000008">
    <property type="protein sequence ID" value="SPQ21972.1"/>
    <property type="molecule type" value="Genomic_DNA"/>
</dbReference>
<dbReference type="InterPro" id="IPR028592">
    <property type="entry name" value="QTRTD1"/>
</dbReference>
<protein>
    <recommendedName>
        <fullName evidence="5">Queuine tRNA-ribosyltransferase accessory subunit 2</fullName>
    </recommendedName>
    <alternativeName>
        <fullName evidence="5">Queuine tRNA-ribosyltransferase domain-containing protein 1</fullName>
    </alternativeName>
</protein>
<evidence type="ECO:0000256" key="4">
    <source>
        <dbReference type="ARBA" id="ARBA00022833"/>
    </source>
</evidence>
<feature type="compositionally biased region" description="Low complexity" evidence="6">
    <location>
        <begin position="292"/>
        <end position="307"/>
    </location>
</feature>
<feature type="region of interest" description="Disordered" evidence="6">
    <location>
        <begin position="385"/>
        <end position="422"/>
    </location>
</feature>
<evidence type="ECO:0000256" key="6">
    <source>
        <dbReference type="SAM" id="MobiDB-lite"/>
    </source>
</evidence>
<keyword evidence="1 5" id="KW-0963">Cytoplasm</keyword>
<dbReference type="InterPro" id="IPR036511">
    <property type="entry name" value="TGT-like_sf"/>
</dbReference>
<proteinExistence type="inferred from homology"/>
<comment type="similarity">
    <text evidence="5">Belongs to the queuine tRNA-ribosyltransferase family. QTRT2 subfamily.</text>
</comment>
<feature type="compositionally biased region" description="Low complexity" evidence="6">
    <location>
        <begin position="385"/>
        <end position="409"/>
    </location>
</feature>
<evidence type="ECO:0000313" key="8">
    <source>
        <dbReference type="EMBL" id="SPQ21972.1"/>
    </source>
</evidence>
<dbReference type="Pfam" id="PF01702">
    <property type="entry name" value="TGT"/>
    <property type="match status" value="1"/>
</dbReference>
<evidence type="ECO:0000256" key="3">
    <source>
        <dbReference type="ARBA" id="ARBA00022723"/>
    </source>
</evidence>
<comment type="subcellular location">
    <subcellularLocation>
        <location evidence="5">Cytoplasm</location>
    </subcellularLocation>
</comment>
<gene>
    <name evidence="8" type="ORF">TT172_LOCUS4391</name>
</gene>
<dbReference type="PANTHER" id="PTHR46064">
    <property type="entry name" value="QUEUINE TRNA-RIBOSYLTRANSFERASE ACCESSORY SUBUNIT 2"/>
    <property type="match status" value="1"/>
</dbReference>
<dbReference type="GO" id="GO:0046872">
    <property type="term" value="F:metal ion binding"/>
    <property type="evidence" value="ECO:0007669"/>
    <property type="project" value="UniProtKB-KW"/>
</dbReference>
<feature type="region of interest" description="Disordered" evidence="6">
    <location>
        <begin position="283"/>
        <end position="307"/>
    </location>
</feature>
<feature type="binding site" evidence="5">
    <location>
        <position position="361"/>
    </location>
    <ligand>
        <name>Zn(2+)</name>
        <dbReference type="ChEBI" id="CHEBI:29105"/>
    </ligand>
</feature>
<dbReference type="InterPro" id="IPR050852">
    <property type="entry name" value="Queuine_tRNA-ribosyltrfase"/>
</dbReference>
<evidence type="ECO:0000259" key="7">
    <source>
        <dbReference type="Pfam" id="PF01702"/>
    </source>
</evidence>
<dbReference type="GO" id="GO:0005737">
    <property type="term" value="C:cytoplasm"/>
    <property type="evidence" value="ECO:0007669"/>
    <property type="project" value="UniProtKB-SubCell"/>
</dbReference>
<evidence type="ECO:0000256" key="1">
    <source>
        <dbReference type="ARBA" id="ARBA00022490"/>
    </source>
</evidence>
<dbReference type="GO" id="GO:0008479">
    <property type="term" value="F:tRNA-guanosine(34) queuine transglycosylase activity"/>
    <property type="evidence" value="ECO:0007669"/>
    <property type="project" value="UniProtKB-UniRule"/>
</dbReference>
<feature type="binding site" evidence="5">
    <location>
        <position position="330"/>
    </location>
    <ligand>
        <name>Zn(2+)</name>
        <dbReference type="ChEBI" id="CHEBI:29105"/>
    </ligand>
</feature>
<keyword evidence="3 5" id="KW-0479">Metal-binding</keyword>
<keyword evidence="4 5" id="KW-0862">Zinc</keyword>
<evidence type="ECO:0000256" key="2">
    <source>
        <dbReference type="ARBA" id="ARBA00022694"/>
    </source>
</evidence>
<dbReference type="InterPro" id="IPR002616">
    <property type="entry name" value="tRNA_ribo_trans-like"/>
</dbReference>
<comment type="subunit">
    <text evidence="5">Heterodimer of a catalytic subunit and an accessory subunit.</text>
</comment>
<keyword evidence="2 5" id="KW-0819">tRNA processing</keyword>
<feature type="binding site" evidence="5">
    <location>
        <position position="335"/>
    </location>
    <ligand>
        <name>Zn(2+)</name>
        <dbReference type="ChEBI" id="CHEBI:29105"/>
    </ligand>
</feature>
<dbReference type="AlphaFoldDB" id="A0A3S4C5K8"/>
<accession>A0A3S4C5K8</accession>
<comment type="function">
    <text evidence="5">Non-catalytic subunit of the queuine tRNA-ribosyltransferase (TGT) that catalyzes the base-exchange of a guanine (G) residue with queuine (Q) at position 34 (anticodon wobble position) in tRNAs with GU(N) anticodons (tRNA-Asp, -Asn, -His and -Tyr), resulting in the hypermodified nucleoside queuosine (7-(((4,5-cis-dihydroxy-2-cyclopenten-1-yl)amino)methyl)-7-deazaguanosine).</text>
</comment>
<dbReference type="HAMAP" id="MF_03043">
    <property type="entry name" value="QTRT2"/>
    <property type="match status" value="1"/>
</dbReference>
<feature type="domain" description="tRNA-guanine(15) transglycosylase-like" evidence="7">
    <location>
        <begin position="15"/>
        <end position="378"/>
    </location>
</feature>
<name>A0A3S4C5K8_9PEZI</name>
<dbReference type="Proteomes" id="UP000289323">
    <property type="component" value="Unassembled WGS sequence"/>
</dbReference>
<reference evidence="8 9" key="1">
    <citation type="submission" date="2018-04" db="EMBL/GenBank/DDBJ databases">
        <authorList>
            <person name="Huttner S."/>
            <person name="Dainat J."/>
        </authorList>
    </citation>
    <scope>NUCLEOTIDE SEQUENCE [LARGE SCALE GENOMIC DNA]</scope>
</reference>
<dbReference type="SUPFAM" id="SSF51713">
    <property type="entry name" value="tRNA-guanine transglycosylase"/>
    <property type="match status" value="1"/>
</dbReference>